<keyword evidence="2" id="KW-0472">Membrane</keyword>
<feature type="transmembrane region" description="Helical" evidence="2">
    <location>
        <begin position="224"/>
        <end position="244"/>
    </location>
</feature>
<dbReference type="Pfam" id="PF13367">
    <property type="entry name" value="PrsW-protease"/>
    <property type="match status" value="1"/>
</dbReference>
<feature type="transmembrane region" description="Helical" evidence="2">
    <location>
        <begin position="142"/>
        <end position="165"/>
    </location>
</feature>
<evidence type="ECO:0000256" key="1">
    <source>
        <dbReference type="SAM" id="Coils"/>
    </source>
</evidence>
<name>A0ABY7XRZ6_MICLT</name>
<feature type="transmembrane region" description="Helical" evidence="2">
    <location>
        <begin position="256"/>
        <end position="278"/>
    </location>
</feature>
<dbReference type="PANTHER" id="PTHR36844:SF1">
    <property type="entry name" value="PROTEASE PRSW"/>
    <property type="match status" value="1"/>
</dbReference>
<protein>
    <submittedName>
        <fullName evidence="3">PrsW family intramembrane metalloprotease</fullName>
    </submittedName>
</protein>
<dbReference type="RefSeq" id="WP_282215112.1">
    <property type="nucleotide sequence ID" value="NZ_BAAAUN010000001.1"/>
</dbReference>
<evidence type="ECO:0000313" key="3">
    <source>
        <dbReference type="EMBL" id="WDM44955.1"/>
    </source>
</evidence>
<dbReference type="EMBL" id="CP078075">
    <property type="protein sequence ID" value="WDM44955.1"/>
    <property type="molecule type" value="Genomic_DNA"/>
</dbReference>
<organism evidence="3 4">
    <name type="scientific">Microbacterium luteolum</name>
    <name type="common">Aureobacterium luteolum</name>
    <dbReference type="NCBI Taxonomy" id="69367"/>
    <lineage>
        <taxon>Bacteria</taxon>
        <taxon>Bacillati</taxon>
        <taxon>Actinomycetota</taxon>
        <taxon>Actinomycetes</taxon>
        <taxon>Micrococcales</taxon>
        <taxon>Microbacteriaceae</taxon>
        <taxon>Microbacterium</taxon>
    </lineage>
</organism>
<gene>
    <name evidence="3" type="ORF">KV395_17615</name>
</gene>
<feature type="transmembrane region" description="Helical" evidence="2">
    <location>
        <begin position="109"/>
        <end position="130"/>
    </location>
</feature>
<keyword evidence="2" id="KW-0812">Transmembrane</keyword>
<keyword evidence="3" id="KW-0378">Hydrolase</keyword>
<dbReference type="InterPro" id="IPR026898">
    <property type="entry name" value="PrsW"/>
</dbReference>
<feature type="transmembrane region" description="Helical" evidence="2">
    <location>
        <begin position="185"/>
        <end position="212"/>
    </location>
</feature>
<keyword evidence="1" id="KW-0175">Coiled coil</keyword>
<feature type="coiled-coil region" evidence="1">
    <location>
        <begin position="345"/>
        <end position="375"/>
    </location>
</feature>
<accession>A0ABY7XRZ6</accession>
<keyword evidence="3" id="KW-0482">Metalloprotease</keyword>
<keyword evidence="3" id="KW-0645">Protease</keyword>
<evidence type="ECO:0000313" key="4">
    <source>
        <dbReference type="Proteomes" id="UP001215097"/>
    </source>
</evidence>
<dbReference type="PANTHER" id="PTHR36844">
    <property type="entry name" value="PROTEASE PRSW"/>
    <property type="match status" value="1"/>
</dbReference>
<keyword evidence="2" id="KW-1133">Transmembrane helix</keyword>
<dbReference type="GO" id="GO:0008237">
    <property type="term" value="F:metallopeptidase activity"/>
    <property type="evidence" value="ECO:0007669"/>
    <property type="project" value="UniProtKB-KW"/>
</dbReference>
<dbReference type="Proteomes" id="UP001215097">
    <property type="component" value="Chromosome"/>
</dbReference>
<feature type="transmembrane region" description="Helical" evidence="2">
    <location>
        <begin position="73"/>
        <end position="94"/>
    </location>
</feature>
<feature type="transmembrane region" description="Helical" evidence="2">
    <location>
        <begin position="41"/>
        <end position="61"/>
    </location>
</feature>
<sequence length="377" mass="41656">MTTPHSSRRIPWNRVWPPAALFALILTNTWSLSQIGPVGFVVGLGPAVVLAVVTGGTFLWLDRWERERPSLLLSAFVWGASFAGLGAIVFQAGFEKLAIALAGPAFQEWASALIVTPITEEVLKGLFLIWLFRFHRQRIRGLLNGIVFGGLAGAGFAFSENIFYFGRAFVKFTAAPTDPAMMVEFIGTFVLRGFMAPFLHPFWVALFGLTIALSTRRPPGASRVLVASSGLVASLILHGVYDWAAIVGRTSDGFAVFKFFGVVILPLMIAMAVLAIVLRRREGRAIVRRLPLLAAEGRIAYEEASSLDSLHRRRRWRADHRRARGRTAAKLLGRYQAEVSALALMQERNDDASDVEAQRRELEIARQRMLIAAERGV</sequence>
<evidence type="ECO:0000256" key="2">
    <source>
        <dbReference type="SAM" id="Phobius"/>
    </source>
</evidence>
<keyword evidence="4" id="KW-1185">Reference proteome</keyword>
<reference evidence="3 4" key="1">
    <citation type="submission" date="2021-06" db="EMBL/GenBank/DDBJ databases">
        <title>Genome-based taxonomic framework of Microbacterium strains isolated from marine environment, the description of four new species and reclassification of four preexisting species.</title>
        <authorList>
            <person name="Lee S.D."/>
            <person name="Kim S.-M."/>
            <person name="Byeon Y.-S."/>
            <person name="Yang H.L."/>
            <person name="Kim I.S."/>
        </authorList>
    </citation>
    <scope>NUCLEOTIDE SEQUENCE [LARGE SCALE GENOMIC DNA]</scope>
    <source>
        <strain evidence="3 4">KACC 14465</strain>
    </source>
</reference>
<proteinExistence type="predicted"/>